<dbReference type="InterPro" id="IPR017871">
    <property type="entry name" value="ABC_transporter-like_CS"/>
</dbReference>
<keyword evidence="11" id="KW-1185">Reference proteome</keyword>
<evidence type="ECO:0000256" key="4">
    <source>
        <dbReference type="ARBA" id="ARBA00022840"/>
    </source>
</evidence>
<dbReference type="SMART" id="SM00382">
    <property type="entry name" value="AAA"/>
    <property type="match status" value="1"/>
</dbReference>
<dbReference type="Gene3D" id="3.40.50.300">
    <property type="entry name" value="P-loop containing nucleotide triphosphate hydrolases"/>
    <property type="match status" value="1"/>
</dbReference>
<proteinExistence type="predicted"/>
<feature type="transmembrane region" description="Helical" evidence="7">
    <location>
        <begin position="232"/>
        <end position="255"/>
    </location>
</feature>
<keyword evidence="4 10" id="KW-0067">ATP-binding</keyword>
<name>A0ABS0LFS7_9CORY</name>
<feature type="transmembrane region" description="Helical" evidence="7">
    <location>
        <begin position="51"/>
        <end position="76"/>
    </location>
</feature>
<dbReference type="SUPFAM" id="SSF52540">
    <property type="entry name" value="P-loop containing nucleoside triphosphate hydrolases"/>
    <property type="match status" value="1"/>
</dbReference>
<feature type="domain" description="ABC transporter" evidence="8">
    <location>
        <begin position="329"/>
        <end position="550"/>
    </location>
</feature>
<dbReference type="InterPro" id="IPR003593">
    <property type="entry name" value="AAA+_ATPase"/>
</dbReference>
<evidence type="ECO:0000259" key="9">
    <source>
        <dbReference type="PROSITE" id="PS50929"/>
    </source>
</evidence>
<dbReference type="PANTHER" id="PTHR43394">
    <property type="entry name" value="ATP-DEPENDENT PERMEASE MDL1, MITOCHONDRIAL"/>
    <property type="match status" value="1"/>
</dbReference>
<sequence>MNIYTLLRNNSGLITLGIFLSLLSTASTLLLPALVSQLLLGVGSGEVRKPLVLLVLAILATAVFTAFTMYTTSVAADRAVRDLRKKITNHLLYLHMKEFEKVGAGGFTTRVTTDTSVISTAASSTLVDFVGGITVIIGALVYMAVIDWKLLFVVLVVLSIALVIIIVISSSLQSLSSRVQDHLAALGSILQSSLSAFRTIKAFRSESKVIGRLDNEIDHAYRNRRKMSFIEATLDPLSTVAAYIALITVALFGSIRLSNGDLSAESLTTFVTALFLMLAPVVQVTQSFGTFFEAKGALNRVNRLFDLKVEDPCKVTSDSPSTIPLSGSIELDSVSYHSDDRVIIDNVSLSVKEGEKIALTGASGSGKTTIFSLLLNLYDVSSGHIRIGGRDLNHWSKKELRSMVTYVEQEPDLLPGTLRENLTLGSHQLPSDNTLISMLKKFGLEKFSSPAGLERLVGFENSGLSGGERQRVAIIRAIVQQSSIILVDEPTSALDSESAKLAMDSLLNTTATVIFTSHDPEVVDLADKSFVVSDGKLFEDALFNRRMFNE</sequence>
<dbReference type="CDD" id="cd03228">
    <property type="entry name" value="ABCC_MRP_Like"/>
    <property type="match status" value="1"/>
</dbReference>
<protein>
    <submittedName>
        <fullName evidence="10">ABC transporter ATP-binding protein</fullName>
    </submittedName>
</protein>
<dbReference type="InterPro" id="IPR027417">
    <property type="entry name" value="P-loop_NTPase"/>
</dbReference>
<evidence type="ECO:0000313" key="11">
    <source>
        <dbReference type="Proteomes" id="UP000615580"/>
    </source>
</evidence>
<dbReference type="Pfam" id="PF00664">
    <property type="entry name" value="ABC_membrane"/>
    <property type="match status" value="1"/>
</dbReference>
<dbReference type="Pfam" id="PF00005">
    <property type="entry name" value="ABC_tran"/>
    <property type="match status" value="1"/>
</dbReference>
<dbReference type="InterPro" id="IPR039421">
    <property type="entry name" value="Type_1_exporter"/>
</dbReference>
<feature type="domain" description="ABC transmembrane type-1" evidence="9">
    <location>
        <begin position="16"/>
        <end position="293"/>
    </location>
</feature>
<comment type="subcellular location">
    <subcellularLocation>
        <location evidence="1">Cell membrane</location>
        <topology evidence="1">Multi-pass membrane protein</topology>
    </subcellularLocation>
</comment>
<dbReference type="PROSITE" id="PS00211">
    <property type="entry name" value="ABC_TRANSPORTER_1"/>
    <property type="match status" value="1"/>
</dbReference>
<organism evidence="10 11">
    <name type="scientific">Corynebacterium belfantii</name>
    <dbReference type="NCBI Taxonomy" id="2014537"/>
    <lineage>
        <taxon>Bacteria</taxon>
        <taxon>Bacillati</taxon>
        <taxon>Actinomycetota</taxon>
        <taxon>Actinomycetes</taxon>
        <taxon>Mycobacteriales</taxon>
        <taxon>Corynebacteriaceae</taxon>
        <taxon>Corynebacterium</taxon>
    </lineage>
</organism>
<dbReference type="SUPFAM" id="SSF90123">
    <property type="entry name" value="ABC transporter transmembrane region"/>
    <property type="match status" value="1"/>
</dbReference>
<dbReference type="PANTHER" id="PTHR43394:SF1">
    <property type="entry name" value="ATP-BINDING CASSETTE SUB-FAMILY B MEMBER 10, MITOCHONDRIAL"/>
    <property type="match status" value="1"/>
</dbReference>
<keyword evidence="2 7" id="KW-0812">Transmembrane</keyword>
<dbReference type="InterPro" id="IPR036640">
    <property type="entry name" value="ABC1_TM_sf"/>
</dbReference>
<dbReference type="Gene3D" id="1.20.1560.10">
    <property type="entry name" value="ABC transporter type 1, transmembrane domain"/>
    <property type="match status" value="1"/>
</dbReference>
<dbReference type="Proteomes" id="UP000615580">
    <property type="component" value="Unassembled WGS sequence"/>
</dbReference>
<evidence type="ECO:0000256" key="6">
    <source>
        <dbReference type="ARBA" id="ARBA00023136"/>
    </source>
</evidence>
<evidence type="ECO:0000256" key="1">
    <source>
        <dbReference type="ARBA" id="ARBA00004651"/>
    </source>
</evidence>
<dbReference type="InterPro" id="IPR003439">
    <property type="entry name" value="ABC_transporter-like_ATP-bd"/>
</dbReference>
<feature type="transmembrane region" description="Helical" evidence="7">
    <location>
        <begin position="12"/>
        <end position="31"/>
    </location>
</feature>
<dbReference type="GO" id="GO:0005524">
    <property type="term" value="F:ATP binding"/>
    <property type="evidence" value="ECO:0007669"/>
    <property type="project" value="UniProtKB-KW"/>
</dbReference>
<dbReference type="InterPro" id="IPR011527">
    <property type="entry name" value="ABC1_TM_dom"/>
</dbReference>
<dbReference type="EMBL" id="JADQUG010000104">
    <property type="protein sequence ID" value="MBG9355447.1"/>
    <property type="molecule type" value="Genomic_DNA"/>
</dbReference>
<evidence type="ECO:0000313" key="10">
    <source>
        <dbReference type="EMBL" id="MBG9355447.1"/>
    </source>
</evidence>
<comment type="caution">
    <text evidence="10">The sequence shown here is derived from an EMBL/GenBank/DDBJ whole genome shotgun (WGS) entry which is preliminary data.</text>
</comment>
<dbReference type="PROSITE" id="PS50893">
    <property type="entry name" value="ABC_TRANSPORTER_2"/>
    <property type="match status" value="1"/>
</dbReference>
<feature type="transmembrane region" description="Helical" evidence="7">
    <location>
        <begin position="267"/>
        <end position="285"/>
    </location>
</feature>
<dbReference type="RefSeq" id="WP_197690386.1">
    <property type="nucleotide sequence ID" value="NZ_JADQUD010000081.1"/>
</dbReference>
<keyword evidence="6 7" id="KW-0472">Membrane</keyword>
<dbReference type="PROSITE" id="PS50929">
    <property type="entry name" value="ABC_TM1F"/>
    <property type="match status" value="1"/>
</dbReference>
<keyword evidence="3" id="KW-0547">Nucleotide-binding</keyword>
<accession>A0ABS0LFS7</accession>
<feature type="transmembrane region" description="Helical" evidence="7">
    <location>
        <begin position="126"/>
        <end position="144"/>
    </location>
</feature>
<evidence type="ECO:0000256" key="3">
    <source>
        <dbReference type="ARBA" id="ARBA00022741"/>
    </source>
</evidence>
<evidence type="ECO:0000256" key="7">
    <source>
        <dbReference type="SAM" id="Phobius"/>
    </source>
</evidence>
<evidence type="ECO:0000259" key="8">
    <source>
        <dbReference type="PROSITE" id="PS50893"/>
    </source>
</evidence>
<evidence type="ECO:0000256" key="5">
    <source>
        <dbReference type="ARBA" id="ARBA00022989"/>
    </source>
</evidence>
<keyword evidence="5 7" id="KW-1133">Transmembrane helix</keyword>
<reference evidence="10 11" key="1">
    <citation type="journal article" date="2020" name="J. Clin. Microbiol.">
        <title>Assessing the Genetic Diversity of Austrian Corynebacterium diphtheriae Clinical Isolates, 2011-2019.</title>
        <authorList>
            <person name="Schaeffer J."/>
            <person name="Huhulescu S."/>
            <person name="Stoeger A."/>
            <person name="Allerberger F."/>
            <person name="Ruppitsch W."/>
        </authorList>
    </citation>
    <scope>NUCLEOTIDE SEQUENCE [LARGE SCALE GENOMIC DNA]</scope>
    <source>
        <strain evidence="10 11">04-17</strain>
    </source>
</reference>
<gene>
    <name evidence="10" type="ORF">I4J41_13270</name>
</gene>
<feature type="transmembrane region" description="Helical" evidence="7">
    <location>
        <begin position="150"/>
        <end position="168"/>
    </location>
</feature>
<dbReference type="CDD" id="cd18551">
    <property type="entry name" value="ABC_6TM_LmrA_like"/>
    <property type="match status" value="1"/>
</dbReference>
<evidence type="ECO:0000256" key="2">
    <source>
        <dbReference type="ARBA" id="ARBA00022692"/>
    </source>
</evidence>